<name>A0A0D3I9R1_EMIH1</name>
<evidence type="ECO:0000313" key="2">
    <source>
        <dbReference type="EnsemblProtists" id="EOD07996"/>
    </source>
</evidence>
<dbReference type="AlphaFoldDB" id="A0A0D3I9R1"/>
<dbReference type="GO" id="GO:0005634">
    <property type="term" value="C:nucleus"/>
    <property type="evidence" value="ECO:0007669"/>
    <property type="project" value="TreeGrafter"/>
</dbReference>
<dbReference type="EnsemblProtists" id="EOD07996">
    <property type="protein sequence ID" value="EOD07996"/>
    <property type="gene ID" value="EMIHUDRAFT_218037"/>
</dbReference>
<reference evidence="2" key="2">
    <citation type="submission" date="2024-10" db="UniProtKB">
        <authorList>
            <consortium name="EnsemblProtists"/>
        </authorList>
    </citation>
    <scope>IDENTIFICATION</scope>
</reference>
<dbReference type="eggNOG" id="KOG1364">
    <property type="taxonomic scope" value="Eukaryota"/>
</dbReference>
<dbReference type="InterPro" id="IPR006577">
    <property type="entry name" value="UAS"/>
</dbReference>
<evidence type="ECO:0000313" key="3">
    <source>
        <dbReference type="Proteomes" id="UP000013827"/>
    </source>
</evidence>
<dbReference type="CDD" id="cd14348">
    <property type="entry name" value="UBA_p47"/>
    <property type="match status" value="1"/>
</dbReference>
<dbReference type="GO" id="GO:0043130">
    <property type="term" value="F:ubiquitin binding"/>
    <property type="evidence" value="ECO:0007669"/>
    <property type="project" value="TreeGrafter"/>
</dbReference>
<dbReference type="HOGENOM" id="CLU_1423923_0_0_1"/>
<dbReference type="KEGG" id="ehx:EMIHUDRAFT_218037"/>
<dbReference type="SUPFAM" id="SSF52833">
    <property type="entry name" value="Thioredoxin-like"/>
    <property type="match status" value="1"/>
</dbReference>
<dbReference type="Proteomes" id="UP000013827">
    <property type="component" value="Unassembled WGS sequence"/>
</dbReference>
<dbReference type="Gene3D" id="1.10.8.10">
    <property type="entry name" value="DNA helicase RuvA subunit, C-terminal domain"/>
    <property type="match status" value="1"/>
</dbReference>
<dbReference type="InterPro" id="IPR036249">
    <property type="entry name" value="Thioredoxin-like_sf"/>
</dbReference>
<dbReference type="RefSeq" id="XP_005760425.1">
    <property type="nucleotide sequence ID" value="XM_005760368.1"/>
</dbReference>
<evidence type="ECO:0000259" key="1">
    <source>
        <dbReference type="SMART" id="SM00594"/>
    </source>
</evidence>
<dbReference type="Gene3D" id="3.40.30.10">
    <property type="entry name" value="Glutaredoxin"/>
    <property type="match status" value="1"/>
</dbReference>
<sequence>MADPTQQEVILQFMSLASCDADFATSFLEANGWNLELAVQSLYGDAATPSWASTQLRGRRIGRAKNLSEIYRPPTEICFVGSFEELRLTGRQQSRWLLVNIQSPTEFASQQLNADTWTDEGLRAVLGSSFLLWQRYFDSEEGATYCRHYLREDATFPHIGLLDPVTGQLVKSWHGFTAAERLAVNLSEVPA</sequence>
<keyword evidence="3" id="KW-1185">Reference proteome</keyword>
<accession>A0A0D3I9R1</accession>
<dbReference type="STRING" id="2903.R1DAU1"/>
<dbReference type="InterPro" id="IPR009060">
    <property type="entry name" value="UBA-like_sf"/>
</dbReference>
<dbReference type="PANTHER" id="PTHR23322">
    <property type="entry name" value="FAS-ASSOCIATED PROTEIN"/>
    <property type="match status" value="1"/>
</dbReference>
<dbReference type="PaxDb" id="2903-EOD07996"/>
<dbReference type="Pfam" id="PF13899">
    <property type="entry name" value="Thioredoxin_7"/>
    <property type="match status" value="1"/>
</dbReference>
<organism evidence="2 3">
    <name type="scientific">Emiliania huxleyi (strain CCMP1516)</name>
    <dbReference type="NCBI Taxonomy" id="280463"/>
    <lineage>
        <taxon>Eukaryota</taxon>
        <taxon>Haptista</taxon>
        <taxon>Haptophyta</taxon>
        <taxon>Prymnesiophyceae</taxon>
        <taxon>Isochrysidales</taxon>
        <taxon>Noelaerhabdaceae</taxon>
        <taxon>Emiliania</taxon>
    </lineage>
</organism>
<dbReference type="SMART" id="SM00594">
    <property type="entry name" value="UAS"/>
    <property type="match status" value="1"/>
</dbReference>
<dbReference type="Pfam" id="PF22566">
    <property type="entry name" value="UBA_8"/>
    <property type="match status" value="1"/>
</dbReference>
<dbReference type="CDD" id="cd02958">
    <property type="entry name" value="UAS"/>
    <property type="match status" value="1"/>
</dbReference>
<feature type="domain" description="UAS" evidence="1">
    <location>
        <begin position="66"/>
        <end position="187"/>
    </location>
</feature>
<protein>
    <recommendedName>
        <fullName evidence="1">UAS domain-containing protein</fullName>
    </recommendedName>
</protein>
<dbReference type="PANTHER" id="PTHR23322:SF6">
    <property type="entry name" value="UBX DOMAIN-CONTAINING PROTEIN 7"/>
    <property type="match status" value="1"/>
</dbReference>
<dbReference type="GO" id="GO:0043161">
    <property type="term" value="P:proteasome-mediated ubiquitin-dependent protein catabolic process"/>
    <property type="evidence" value="ECO:0007669"/>
    <property type="project" value="TreeGrafter"/>
</dbReference>
<dbReference type="InterPro" id="IPR050730">
    <property type="entry name" value="UBX_domain-protein"/>
</dbReference>
<reference evidence="3" key="1">
    <citation type="journal article" date="2013" name="Nature">
        <title>Pan genome of the phytoplankton Emiliania underpins its global distribution.</title>
        <authorList>
            <person name="Read B.A."/>
            <person name="Kegel J."/>
            <person name="Klute M.J."/>
            <person name="Kuo A."/>
            <person name="Lefebvre S.C."/>
            <person name="Maumus F."/>
            <person name="Mayer C."/>
            <person name="Miller J."/>
            <person name="Monier A."/>
            <person name="Salamov A."/>
            <person name="Young J."/>
            <person name="Aguilar M."/>
            <person name="Claverie J.M."/>
            <person name="Frickenhaus S."/>
            <person name="Gonzalez K."/>
            <person name="Herman E.K."/>
            <person name="Lin Y.C."/>
            <person name="Napier J."/>
            <person name="Ogata H."/>
            <person name="Sarno A.F."/>
            <person name="Shmutz J."/>
            <person name="Schroeder D."/>
            <person name="de Vargas C."/>
            <person name="Verret F."/>
            <person name="von Dassow P."/>
            <person name="Valentin K."/>
            <person name="Van de Peer Y."/>
            <person name="Wheeler G."/>
            <person name="Dacks J.B."/>
            <person name="Delwiche C.F."/>
            <person name="Dyhrman S.T."/>
            <person name="Glockner G."/>
            <person name="John U."/>
            <person name="Richards T."/>
            <person name="Worden A.Z."/>
            <person name="Zhang X."/>
            <person name="Grigoriev I.V."/>
            <person name="Allen A.E."/>
            <person name="Bidle K."/>
            <person name="Borodovsky M."/>
            <person name="Bowler C."/>
            <person name="Brownlee C."/>
            <person name="Cock J.M."/>
            <person name="Elias M."/>
            <person name="Gladyshev V.N."/>
            <person name="Groth M."/>
            <person name="Guda C."/>
            <person name="Hadaegh A."/>
            <person name="Iglesias-Rodriguez M.D."/>
            <person name="Jenkins J."/>
            <person name="Jones B.M."/>
            <person name="Lawson T."/>
            <person name="Leese F."/>
            <person name="Lindquist E."/>
            <person name="Lobanov A."/>
            <person name="Lomsadze A."/>
            <person name="Malik S.B."/>
            <person name="Marsh M.E."/>
            <person name="Mackinder L."/>
            <person name="Mock T."/>
            <person name="Mueller-Roeber B."/>
            <person name="Pagarete A."/>
            <person name="Parker M."/>
            <person name="Probert I."/>
            <person name="Quesneville H."/>
            <person name="Raines C."/>
            <person name="Rensing S.A."/>
            <person name="Riano-Pachon D.M."/>
            <person name="Richier S."/>
            <person name="Rokitta S."/>
            <person name="Shiraiwa Y."/>
            <person name="Soanes D.M."/>
            <person name="van der Giezen M."/>
            <person name="Wahlund T.M."/>
            <person name="Williams B."/>
            <person name="Wilson W."/>
            <person name="Wolfe G."/>
            <person name="Wurch L.L."/>
        </authorList>
    </citation>
    <scope>NUCLEOTIDE SEQUENCE</scope>
</reference>
<dbReference type="SUPFAM" id="SSF46934">
    <property type="entry name" value="UBA-like"/>
    <property type="match status" value="1"/>
</dbReference>
<proteinExistence type="predicted"/>
<dbReference type="InterPro" id="IPR054109">
    <property type="entry name" value="UBA_8"/>
</dbReference>
<dbReference type="GeneID" id="17254129"/>